<evidence type="ECO:0000256" key="1">
    <source>
        <dbReference type="ARBA" id="ARBA00022679"/>
    </source>
</evidence>
<dbReference type="Pfam" id="PF00534">
    <property type="entry name" value="Glycos_transf_1"/>
    <property type="match status" value="1"/>
</dbReference>
<reference evidence="3 4" key="1">
    <citation type="submission" date="2016-08" db="EMBL/GenBank/DDBJ databases">
        <authorList>
            <person name="Loux V."/>
            <person name="Rue O."/>
        </authorList>
    </citation>
    <scope>NUCLEOTIDE SEQUENCE [LARGE SCALE GENOMIC DNA]</scope>
    <source>
        <strain evidence="3 4">AFSSA_08CEB44bac</strain>
    </source>
</reference>
<gene>
    <name evidence="3" type="ORF">BCB44BAC_01505</name>
</gene>
<dbReference type="Gene3D" id="3.40.50.2000">
    <property type="entry name" value="Glycogen Phosphorylase B"/>
    <property type="match status" value="2"/>
</dbReference>
<keyword evidence="1" id="KW-0808">Transferase</keyword>
<evidence type="ECO:0000259" key="2">
    <source>
        <dbReference type="Pfam" id="PF00534"/>
    </source>
</evidence>
<dbReference type="EMBL" id="FMIK01000020">
    <property type="protein sequence ID" value="SCL89323.1"/>
    <property type="molecule type" value="Genomic_DNA"/>
</dbReference>
<name>A0AAX2CF48_9BACI</name>
<evidence type="ECO:0000313" key="4">
    <source>
        <dbReference type="Proteomes" id="UP000242164"/>
    </source>
</evidence>
<dbReference type="PANTHER" id="PTHR46401">
    <property type="entry name" value="GLYCOSYLTRANSFERASE WBBK-RELATED"/>
    <property type="match status" value="1"/>
</dbReference>
<sequence>MNINEYIIDNRLKRIETLLNATSSVNNKKKRERVYTNFKAVKLERKLRIAYVMNHTRVCGGAKIILEHTNQLVDRGHEVFIISRDAKPDWKEIKAKYIQALQQSSFVQSIPDVDIIVCTVADQVPECYLLGNAPVILFEQGDVYIYEFDKIPQSSKEFYQKIWRFPIPVVGVSKVLMDTLDENFGCKGKILHNALNDNYFYPPIVNNKPHDKLKVLFVGQENNHFKGISIVREALKIVRRTGREFDEVWVSQTTPKSQFDGELVINPSQEQLGEIYRSSDIFISGSYYESFPLPPLEAMTCGCAVISTDNEGIKEYGIDGVNCVLGKIGNPDSLASCLIDLIDNEEKRKNLIKAGYLTSEKFKWEKIMVQWEEYLFGAIKVWESEEVSPHRLLLRVEKLPVNLNDQKMIEYMNKIQEGMPEEWCLWLTEGEEIEEGSILYLQRLLSLGLDVEYGIQINYPCYVFNTPLVRVENRLMNKKKKYDIAPEEMIVLPIQISKSSSFQFISNWMRELRNHYLNHRFDTIIKQLNLLLSQLSKKDQVIAIKWLVKCLIETRQYKQAIEILNKAFLIAPSYTDFYYLAAEIYVILGQDTKKLTELINTFGPSLEYNETFLSI</sequence>
<dbReference type="SUPFAM" id="SSF53756">
    <property type="entry name" value="UDP-Glycosyltransferase/glycogen phosphorylase"/>
    <property type="match status" value="1"/>
</dbReference>
<evidence type="ECO:0000313" key="3">
    <source>
        <dbReference type="EMBL" id="SCL89323.1"/>
    </source>
</evidence>
<organism evidence="3 4">
    <name type="scientific">Bacillus cytotoxicus</name>
    <dbReference type="NCBI Taxonomy" id="580165"/>
    <lineage>
        <taxon>Bacteria</taxon>
        <taxon>Bacillati</taxon>
        <taxon>Bacillota</taxon>
        <taxon>Bacilli</taxon>
        <taxon>Bacillales</taxon>
        <taxon>Bacillaceae</taxon>
        <taxon>Bacillus</taxon>
        <taxon>Bacillus cereus group</taxon>
    </lineage>
</organism>
<dbReference type="Gene3D" id="1.25.40.10">
    <property type="entry name" value="Tetratricopeptide repeat domain"/>
    <property type="match status" value="1"/>
</dbReference>
<dbReference type="PANTHER" id="PTHR46401:SF2">
    <property type="entry name" value="GLYCOSYLTRANSFERASE WBBK-RELATED"/>
    <property type="match status" value="1"/>
</dbReference>
<dbReference type="GO" id="GO:0009103">
    <property type="term" value="P:lipopolysaccharide biosynthetic process"/>
    <property type="evidence" value="ECO:0007669"/>
    <property type="project" value="TreeGrafter"/>
</dbReference>
<proteinExistence type="predicted"/>
<dbReference type="AlphaFoldDB" id="A0AAX2CF48"/>
<protein>
    <submittedName>
        <fullName evidence="3">Predicted glycosyltransferases</fullName>
    </submittedName>
</protein>
<comment type="caution">
    <text evidence="3">The sequence shown here is derived from an EMBL/GenBank/DDBJ whole genome shotgun (WGS) entry which is preliminary data.</text>
</comment>
<dbReference type="InterPro" id="IPR001296">
    <property type="entry name" value="Glyco_trans_1"/>
</dbReference>
<dbReference type="CDD" id="cd03801">
    <property type="entry name" value="GT4_PimA-like"/>
    <property type="match status" value="1"/>
</dbReference>
<dbReference type="Proteomes" id="UP000242164">
    <property type="component" value="Unassembled WGS sequence"/>
</dbReference>
<dbReference type="InterPro" id="IPR011990">
    <property type="entry name" value="TPR-like_helical_dom_sf"/>
</dbReference>
<dbReference type="GO" id="GO:0016757">
    <property type="term" value="F:glycosyltransferase activity"/>
    <property type="evidence" value="ECO:0007669"/>
    <property type="project" value="InterPro"/>
</dbReference>
<accession>A0AAX2CF48</accession>
<feature type="domain" description="Glycosyl transferase family 1" evidence="2">
    <location>
        <begin position="268"/>
        <end position="356"/>
    </location>
</feature>
<dbReference type="RefSeq" id="WP_087098288.1">
    <property type="nucleotide sequence ID" value="NZ_CP066179.1"/>
</dbReference>
<dbReference type="SUPFAM" id="SSF48452">
    <property type="entry name" value="TPR-like"/>
    <property type="match status" value="1"/>
</dbReference>